<evidence type="ECO:0000256" key="2">
    <source>
        <dbReference type="SAM" id="MobiDB-lite"/>
    </source>
</evidence>
<dbReference type="InterPro" id="IPR034164">
    <property type="entry name" value="Pepsin-like_dom"/>
</dbReference>
<organism evidence="6 7">
    <name type="scientific">Ramularia collo-cygni</name>
    <dbReference type="NCBI Taxonomy" id="112498"/>
    <lineage>
        <taxon>Eukaryota</taxon>
        <taxon>Fungi</taxon>
        <taxon>Dikarya</taxon>
        <taxon>Ascomycota</taxon>
        <taxon>Pezizomycotina</taxon>
        <taxon>Dothideomycetes</taxon>
        <taxon>Dothideomycetidae</taxon>
        <taxon>Mycosphaerellales</taxon>
        <taxon>Mycosphaerellaceae</taxon>
        <taxon>Ramularia</taxon>
    </lineage>
</organism>
<dbReference type="PANTHER" id="PTHR47966:SF51">
    <property type="entry name" value="BETA-SITE APP-CLEAVING ENZYME, ISOFORM A-RELATED"/>
    <property type="match status" value="1"/>
</dbReference>
<feature type="chain" id="PRO_5013702926" description="Peptidase A1 domain-containing protein" evidence="4">
    <location>
        <begin position="21"/>
        <end position="582"/>
    </location>
</feature>
<keyword evidence="3" id="KW-1133">Transmembrane helix</keyword>
<name>A0A2D3VBE6_9PEZI</name>
<dbReference type="Pfam" id="PF00026">
    <property type="entry name" value="Asp"/>
    <property type="match status" value="1"/>
</dbReference>
<feature type="compositionally biased region" description="Basic and acidic residues" evidence="2">
    <location>
        <begin position="534"/>
        <end position="569"/>
    </location>
</feature>
<dbReference type="Proteomes" id="UP000225277">
    <property type="component" value="Unassembled WGS sequence"/>
</dbReference>
<comment type="similarity">
    <text evidence="1">Belongs to the peptidase A1 family.</text>
</comment>
<sequence>MRLSWTSAFVALGVVVRVWAADGEGVGPLSVPPSQFFDGNDGAWSTFFVQVGTPPQSVRVLPGTSASAGSTLWVVLPEGCTDANPGLEDCPENRHIFTRNESRTWSTDSLGNDGLYTLNTLEEGKLGLTGNAFYGFDTVQLGIGGSDMPVLESQLVAGIATNDFWLGSLGLSPVPFNFTNLNDPVPSMMGTLRNQSKIAGSSWGYTAGAAYHDPPIYGSLTLGGYDASRFNADQSLTDIGFGADFSRDLVVELQSITYSTLGSSPLLARSSFMFIDSLVPHMWLPTNACEAFEKAFNLTWNSTLELYLIDDAVHQAILAENPTFTFTLGAGGTRNDTTDITIPYAAFDLEVSQPIVESGSSRYFPLKQAQNSTQYTLGRVFLQEAYVIADFDRQNFTVAQALFPSTSQAQELHAILPPTSNDSKEESSLSAGVIAGIAIGAVALIAILIFGIWWTCRRKRRKSQAALLVPKAESSPEERNEGQYHDIKDHPELDGGEPQRHEVEGQKFHPPELDGQKVHPPELDGQKLYPPELDSQKVHPPELDGHDHHRYEMGSDEDLRERPLHEIDGRGVAYELDASPAR</sequence>
<dbReference type="EMBL" id="FJUY01000013">
    <property type="protein sequence ID" value="CZT22127.1"/>
    <property type="molecule type" value="Genomic_DNA"/>
</dbReference>
<dbReference type="GO" id="GO:0000324">
    <property type="term" value="C:fungal-type vacuole"/>
    <property type="evidence" value="ECO:0007669"/>
    <property type="project" value="TreeGrafter"/>
</dbReference>
<protein>
    <recommendedName>
        <fullName evidence="5">Peptidase A1 domain-containing protein</fullName>
    </recommendedName>
</protein>
<dbReference type="CDD" id="cd05471">
    <property type="entry name" value="pepsin_like"/>
    <property type="match status" value="1"/>
</dbReference>
<dbReference type="SUPFAM" id="SSF50630">
    <property type="entry name" value="Acid proteases"/>
    <property type="match status" value="1"/>
</dbReference>
<dbReference type="PANTHER" id="PTHR47966">
    <property type="entry name" value="BETA-SITE APP-CLEAVING ENZYME, ISOFORM A-RELATED"/>
    <property type="match status" value="1"/>
</dbReference>
<evidence type="ECO:0000256" key="4">
    <source>
        <dbReference type="SAM" id="SignalP"/>
    </source>
</evidence>
<reference evidence="6 7" key="1">
    <citation type="submission" date="2016-03" db="EMBL/GenBank/DDBJ databases">
        <authorList>
            <person name="Ploux O."/>
        </authorList>
    </citation>
    <scope>NUCLEOTIDE SEQUENCE [LARGE SCALE GENOMIC DNA]</scope>
    <source>
        <strain evidence="6 7">URUG2</strain>
    </source>
</reference>
<dbReference type="GeneID" id="35603097"/>
<gene>
    <name evidence="6" type="ORF">RCC_07996</name>
</gene>
<evidence type="ECO:0000313" key="6">
    <source>
        <dbReference type="EMBL" id="CZT22127.1"/>
    </source>
</evidence>
<feature type="compositionally biased region" description="Basic and acidic residues" evidence="2">
    <location>
        <begin position="474"/>
        <end position="525"/>
    </location>
</feature>
<dbReference type="InterPro" id="IPR021109">
    <property type="entry name" value="Peptidase_aspartic_dom_sf"/>
</dbReference>
<keyword evidence="4" id="KW-0732">Signal</keyword>
<feature type="domain" description="Peptidase A1" evidence="5">
    <location>
        <begin position="45"/>
        <end position="399"/>
    </location>
</feature>
<dbReference type="OrthoDB" id="4074350at2759"/>
<evidence type="ECO:0000313" key="7">
    <source>
        <dbReference type="Proteomes" id="UP000225277"/>
    </source>
</evidence>
<keyword evidence="3" id="KW-0812">Transmembrane</keyword>
<dbReference type="InterPro" id="IPR033121">
    <property type="entry name" value="PEPTIDASE_A1"/>
</dbReference>
<evidence type="ECO:0000256" key="3">
    <source>
        <dbReference type="SAM" id="Phobius"/>
    </source>
</evidence>
<dbReference type="STRING" id="112498.A0A2D3VBE6"/>
<accession>A0A2D3VBE6</accession>
<keyword evidence="3" id="KW-0472">Membrane</keyword>
<evidence type="ECO:0000259" key="5">
    <source>
        <dbReference type="PROSITE" id="PS51767"/>
    </source>
</evidence>
<dbReference type="GO" id="GO:0006508">
    <property type="term" value="P:proteolysis"/>
    <property type="evidence" value="ECO:0007669"/>
    <property type="project" value="InterPro"/>
</dbReference>
<dbReference type="InterPro" id="IPR001461">
    <property type="entry name" value="Aspartic_peptidase_A1"/>
</dbReference>
<feature type="signal peptide" evidence="4">
    <location>
        <begin position="1"/>
        <end position="20"/>
    </location>
</feature>
<keyword evidence="7" id="KW-1185">Reference proteome</keyword>
<dbReference type="RefSeq" id="XP_023629016.1">
    <property type="nucleotide sequence ID" value="XM_023773248.1"/>
</dbReference>
<feature type="region of interest" description="Disordered" evidence="2">
    <location>
        <begin position="466"/>
        <end position="582"/>
    </location>
</feature>
<dbReference type="PROSITE" id="PS51767">
    <property type="entry name" value="PEPTIDASE_A1"/>
    <property type="match status" value="1"/>
</dbReference>
<dbReference type="Gene3D" id="2.40.70.10">
    <property type="entry name" value="Acid Proteases"/>
    <property type="match status" value="2"/>
</dbReference>
<evidence type="ECO:0000256" key="1">
    <source>
        <dbReference type="ARBA" id="ARBA00007447"/>
    </source>
</evidence>
<proteinExistence type="inferred from homology"/>
<feature type="transmembrane region" description="Helical" evidence="3">
    <location>
        <begin position="429"/>
        <end position="454"/>
    </location>
</feature>
<dbReference type="GO" id="GO:0004190">
    <property type="term" value="F:aspartic-type endopeptidase activity"/>
    <property type="evidence" value="ECO:0007669"/>
    <property type="project" value="InterPro"/>
</dbReference>
<dbReference type="AlphaFoldDB" id="A0A2D3VBE6"/>